<evidence type="ECO:0000313" key="4">
    <source>
        <dbReference type="EMBL" id="KRN78135.1"/>
    </source>
</evidence>
<dbReference type="EMBL" id="DYXG01000113">
    <property type="protein sequence ID" value="HJE98210.1"/>
    <property type="molecule type" value="Genomic_DNA"/>
</dbReference>
<reference evidence="3" key="4">
    <citation type="journal article" date="2021" name="PeerJ">
        <title>Extensive microbial diversity within the chicken gut microbiome revealed by metagenomics and culture.</title>
        <authorList>
            <person name="Gilroy R."/>
            <person name="Ravi A."/>
            <person name="Getino M."/>
            <person name="Pursley I."/>
            <person name="Horton D.L."/>
            <person name="Alikhan N.F."/>
            <person name="Baker D."/>
            <person name="Gharbi K."/>
            <person name="Hall N."/>
            <person name="Watson M."/>
            <person name="Adriaenssens E.M."/>
            <person name="Foster-Nyarko E."/>
            <person name="Jarju S."/>
            <person name="Secka A."/>
            <person name="Antonio M."/>
            <person name="Oren A."/>
            <person name="Chaudhuri R.R."/>
            <person name="La Ragione R."/>
            <person name="Hildebrand F."/>
            <person name="Pallen M.J."/>
        </authorList>
    </citation>
    <scope>NUCLEOTIDE SEQUENCE</scope>
    <source>
        <strain evidence="3">CHK174-6876</strain>
    </source>
</reference>
<sequence length="220" mass="24797">MGTTHFYLVRHGQTQVNRLVRLQGTTDSALTVRGIRDARKLGRRLADVEFSAVFASNLRRTQETANNIIQMNEFPDPPSFYLSDLREFDFGQYEEARKRTLIPNAMRALGPFQILRTAFGKHHANGLVDLFDRMSNDAPLESSADLSQRMTHTLEAIARAYGGADRNILIVTHGLLLSSFIESLNGSVPLLLVKNTNVVRVDYEQEKFVIKTTNFAGKKK</sequence>
<dbReference type="SUPFAM" id="SSF53254">
    <property type="entry name" value="Phosphoglycerate mutase-like"/>
    <property type="match status" value="1"/>
</dbReference>
<dbReference type="GO" id="GO:0045820">
    <property type="term" value="P:negative regulation of glycolytic process"/>
    <property type="evidence" value="ECO:0007669"/>
    <property type="project" value="TreeGrafter"/>
</dbReference>
<dbReference type="CDD" id="cd07067">
    <property type="entry name" value="HP_PGM_like"/>
    <property type="match status" value="1"/>
</dbReference>
<reference evidence="3" key="5">
    <citation type="submission" date="2021-09" db="EMBL/GenBank/DDBJ databases">
        <authorList>
            <person name="Gilroy R."/>
        </authorList>
    </citation>
    <scope>NUCLEOTIDE SEQUENCE</scope>
    <source>
        <strain evidence="3">CHK174-6876</strain>
    </source>
</reference>
<dbReference type="AlphaFoldDB" id="A0A0R2JU66"/>
<dbReference type="KEGG" id="laca:LAC1533_1491"/>
<dbReference type="EMBL" id="LT630287">
    <property type="protein sequence ID" value="SFV40911.1"/>
    <property type="molecule type" value="Genomic_DNA"/>
</dbReference>
<dbReference type="OrthoDB" id="4131070at2"/>
<dbReference type="Proteomes" id="UP000051491">
    <property type="component" value="Unassembled WGS sequence"/>
</dbReference>
<dbReference type="InterPro" id="IPR051695">
    <property type="entry name" value="Phosphoglycerate_Mutase"/>
</dbReference>
<feature type="binding site" evidence="2">
    <location>
        <position position="60"/>
    </location>
    <ligand>
        <name>substrate</name>
    </ligand>
</feature>
<dbReference type="PATRIC" id="fig|89059.3.peg.600"/>
<dbReference type="PANTHER" id="PTHR46517:SF1">
    <property type="entry name" value="FRUCTOSE-2,6-BISPHOSPHATASE TIGAR"/>
    <property type="match status" value="1"/>
</dbReference>
<dbReference type="GO" id="GO:0043456">
    <property type="term" value="P:regulation of pentose-phosphate shunt"/>
    <property type="evidence" value="ECO:0007669"/>
    <property type="project" value="TreeGrafter"/>
</dbReference>
<dbReference type="GO" id="GO:0004331">
    <property type="term" value="F:fructose-2,6-bisphosphate 2-phosphatase activity"/>
    <property type="evidence" value="ECO:0007669"/>
    <property type="project" value="TreeGrafter"/>
</dbReference>
<dbReference type="GO" id="GO:0005829">
    <property type="term" value="C:cytosol"/>
    <property type="evidence" value="ECO:0007669"/>
    <property type="project" value="TreeGrafter"/>
</dbReference>
<feature type="binding site" evidence="2">
    <location>
        <begin position="10"/>
        <end position="17"/>
    </location>
    <ligand>
        <name>substrate</name>
    </ligand>
</feature>
<keyword evidence="1" id="KW-0378">Hydrolase</keyword>
<evidence type="ECO:0000256" key="2">
    <source>
        <dbReference type="PIRSR" id="PIRSR613078-2"/>
    </source>
</evidence>
<reference evidence="7" key="3">
    <citation type="submission" date="2016-11" db="EMBL/GenBank/DDBJ databases">
        <authorList>
            <person name="Papadimitriou K."/>
        </authorList>
    </citation>
    <scope>NUCLEOTIDE SEQUENCE [LARGE SCALE GENOMIC DNA]</scope>
    <source>
        <strain evidence="7">ACA-DC 1533</strain>
    </source>
</reference>
<dbReference type="RefSeq" id="WP_010499526.1">
    <property type="nucleotide sequence ID" value="NZ_CP113926.1"/>
</dbReference>
<evidence type="ECO:0000313" key="3">
    <source>
        <dbReference type="EMBL" id="HJE98210.1"/>
    </source>
</evidence>
<dbReference type="Gene3D" id="3.40.50.1240">
    <property type="entry name" value="Phosphoglycerate mutase-like"/>
    <property type="match status" value="1"/>
</dbReference>
<dbReference type="InterPro" id="IPR029033">
    <property type="entry name" value="His_PPase_superfam"/>
</dbReference>
<dbReference type="STRING" id="89059.LAC1533_1491"/>
<reference evidence="4 6" key="1">
    <citation type="journal article" date="2015" name="Genome Announc.">
        <title>Expanding the biotechnology potential of lactobacilli through comparative genomics of 213 strains and associated genera.</title>
        <authorList>
            <person name="Sun Z."/>
            <person name="Harris H.M."/>
            <person name="McCann A."/>
            <person name="Guo C."/>
            <person name="Argimon S."/>
            <person name="Zhang W."/>
            <person name="Yang X."/>
            <person name="Jeffery I.B."/>
            <person name="Cooney J.C."/>
            <person name="Kagawa T.F."/>
            <person name="Liu W."/>
            <person name="Song Y."/>
            <person name="Salvetti E."/>
            <person name="Wrobel A."/>
            <person name="Rasinkangas P."/>
            <person name="Parkhill J."/>
            <person name="Rea M.C."/>
            <person name="O'Sullivan O."/>
            <person name="Ritari J."/>
            <person name="Douillard F.P."/>
            <person name="Paul Ross R."/>
            <person name="Yang R."/>
            <person name="Briner A.E."/>
            <person name="Felis G.E."/>
            <person name="de Vos W.M."/>
            <person name="Barrangou R."/>
            <person name="Klaenhammer T.R."/>
            <person name="Caufield P.W."/>
            <person name="Cui Y."/>
            <person name="Zhang H."/>
            <person name="O'Toole P.W."/>
        </authorList>
    </citation>
    <scope>NUCLEOTIDE SEQUENCE [LARGE SCALE GENOMIC DNA]</scope>
    <source>
        <strain evidence="4 6">DSM 15353</strain>
    </source>
</reference>
<evidence type="ECO:0000313" key="5">
    <source>
        <dbReference type="EMBL" id="SFV40911.1"/>
    </source>
</evidence>
<proteinExistence type="predicted"/>
<accession>A0A0R2JU66</accession>
<dbReference type="InterPro" id="IPR001345">
    <property type="entry name" value="PG/BPGM_mutase_AS"/>
</dbReference>
<dbReference type="EMBL" id="JQBK01000155">
    <property type="protein sequence ID" value="KRN78135.1"/>
    <property type="molecule type" value="Genomic_DNA"/>
</dbReference>
<evidence type="ECO:0000256" key="1">
    <source>
        <dbReference type="ARBA" id="ARBA00022801"/>
    </source>
</evidence>
<gene>
    <name evidence="4" type="ORF">IV43_GL000579</name>
    <name evidence="3" type="ORF">K8V00_11390</name>
    <name evidence="5" type="ORF">LAC1533_1491</name>
</gene>
<dbReference type="InterPro" id="IPR013078">
    <property type="entry name" value="His_Pase_superF_clade-1"/>
</dbReference>
<dbReference type="SMART" id="SM00855">
    <property type="entry name" value="PGAM"/>
    <property type="match status" value="1"/>
</dbReference>
<dbReference type="PANTHER" id="PTHR46517">
    <property type="entry name" value="FRUCTOSE-2,6-BISPHOSPHATASE TIGAR"/>
    <property type="match status" value="1"/>
</dbReference>
<dbReference type="Proteomes" id="UP000190935">
    <property type="component" value="Chromosome I"/>
</dbReference>
<dbReference type="PROSITE" id="PS00175">
    <property type="entry name" value="PG_MUTASE"/>
    <property type="match status" value="1"/>
</dbReference>
<protein>
    <submittedName>
        <fullName evidence="3">Histidine phosphatase family protein</fullName>
    </submittedName>
    <submittedName>
        <fullName evidence="4 5">Phosphoglycerate mutase</fullName>
    </submittedName>
</protein>
<dbReference type="Pfam" id="PF00300">
    <property type="entry name" value="His_Phos_1"/>
    <property type="match status" value="2"/>
</dbReference>
<name>A0A0R2JU66_9LACO</name>
<dbReference type="GeneID" id="95349583"/>
<reference evidence="5" key="2">
    <citation type="submission" date="2016-11" db="EMBL/GenBank/DDBJ databases">
        <authorList>
            <person name="Jaros S."/>
            <person name="Januszkiewicz K."/>
            <person name="Wedrychowicz H."/>
        </authorList>
    </citation>
    <scope>NUCLEOTIDE SEQUENCE [LARGE SCALE GENOMIC DNA]</scope>
    <source>
        <strain evidence="5">ACA-DC 1533</strain>
    </source>
</reference>
<evidence type="ECO:0000313" key="6">
    <source>
        <dbReference type="Proteomes" id="UP000051491"/>
    </source>
</evidence>
<evidence type="ECO:0000313" key="7">
    <source>
        <dbReference type="Proteomes" id="UP000190935"/>
    </source>
</evidence>
<organism evidence="4 6">
    <name type="scientific">Ligilactobacillus acidipiscis</name>
    <dbReference type="NCBI Taxonomy" id="89059"/>
    <lineage>
        <taxon>Bacteria</taxon>
        <taxon>Bacillati</taxon>
        <taxon>Bacillota</taxon>
        <taxon>Bacilli</taxon>
        <taxon>Lactobacillales</taxon>
        <taxon>Lactobacillaceae</taxon>
        <taxon>Ligilactobacillus</taxon>
    </lineage>
</organism>
<dbReference type="Proteomes" id="UP000707535">
    <property type="component" value="Unassembled WGS sequence"/>
</dbReference>